<accession>A0ACC2SHJ9</accession>
<gene>
    <name evidence="1" type="ORF">DSO57_1017503</name>
</gene>
<comment type="caution">
    <text evidence="1">The sequence shown here is derived from an EMBL/GenBank/DDBJ whole genome shotgun (WGS) entry which is preliminary data.</text>
</comment>
<evidence type="ECO:0000313" key="1">
    <source>
        <dbReference type="EMBL" id="KAJ9061752.1"/>
    </source>
</evidence>
<reference evidence="1" key="1">
    <citation type="submission" date="2022-04" db="EMBL/GenBank/DDBJ databases">
        <title>Genome of the entomopathogenic fungus Entomophthora muscae.</title>
        <authorList>
            <person name="Elya C."/>
            <person name="Lovett B.R."/>
            <person name="Lee E."/>
            <person name="Macias A.M."/>
            <person name="Hajek A.E."/>
            <person name="De Bivort B.L."/>
            <person name="Kasson M.T."/>
            <person name="De Fine Licht H.H."/>
            <person name="Stajich J.E."/>
        </authorList>
    </citation>
    <scope>NUCLEOTIDE SEQUENCE</scope>
    <source>
        <strain evidence="1">Berkeley</strain>
    </source>
</reference>
<dbReference type="Proteomes" id="UP001165960">
    <property type="component" value="Unassembled WGS sequence"/>
</dbReference>
<name>A0ACC2SHJ9_9FUNG</name>
<protein>
    <submittedName>
        <fullName evidence="1">Uncharacterized protein</fullName>
    </submittedName>
</protein>
<keyword evidence="2" id="KW-1185">Reference proteome</keyword>
<evidence type="ECO:0000313" key="2">
    <source>
        <dbReference type="Proteomes" id="UP001165960"/>
    </source>
</evidence>
<proteinExistence type="predicted"/>
<dbReference type="EMBL" id="QTSX02005044">
    <property type="protein sequence ID" value="KAJ9061752.1"/>
    <property type="molecule type" value="Genomic_DNA"/>
</dbReference>
<sequence>MENIATLLDAQPYIDKHYQNQELQTKVNQLIEEEMSRGSASNASFKETTSLPKIIKLFKNSEILKDDLNRVDRGHKLQGLDIARYRLQEPNSDNSENEGQEQAAAWDAASDNSKVQLEHMELSLVNQELMEKYSVNAWRYNVYQLDYIEKKCQEEIKLCQEETLKINRLRKSEQLALGEKLLRLEAEWKQLINSTLQVDLAVQGLEAEILYLKQQVSQLPQNETA</sequence>
<organism evidence="1 2">
    <name type="scientific">Entomophthora muscae</name>
    <dbReference type="NCBI Taxonomy" id="34485"/>
    <lineage>
        <taxon>Eukaryota</taxon>
        <taxon>Fungi</taxon>
        <taxon>Fungi incertae sedis</taxon>
        <taxon>Zoopagomycota</taxon>
        <taxon>Entomophthoromycotina</taxon>
        <taxon>Entomophthoromycetes</taxon>
        <taxon>Entomophthorales</taxon>
        <taxon>Entomophthoraceae</taxon>
        <taxon>Entomophthora</taxon>
    </lineage>
</organism>